<dbReference type="EMBL" id="CP002403">
    <property type="protein sequence ID" value="ADU22806.1"/>
    <property type="molecule type" value="Genomic_DNA"/>
</dbReference>
<gene>
    <name evidence="4" type="ordered locus">Rumal_2326</name>
</gene>
<dbReference type="HOGENOM" id="CLU_123330_1_1_9"/>
<evidence type="ECO:0000256" key="2">
    <source>
        <dbReference type="SAM" id="MobiDB-lite"/>
    </source>
</evidence>
<evidence type="ECO:0000313" key="5">
    <source>
        <dbReference type="Proteomes" id="UP000006919"/>
    </source>
</evidence>
<organism evidence="4 5">
    <name type="scientific">Ruminococcus albus (strain ATCC 27210 / DSM 20455 / JCM 14654 / NCDO 2250 / 7)</name>
    <dbReference type="NCBI Taxonomy" id="697329"/>
    <lineage>
        <taxon>Bacteria</taxon>
        <taxon>Bacillati</taxon>
        <taxon>Bacillota</taxon>
        <taxon>Clostridia</taxon>
        <taxon>Eubacteriales</taxon>
        <taxon>Oscillospiraceae</taxon>
        <taxon>Ruminococcus</taxon>
    </lineage>
</organism>
<dbReference type="STRING" id="697329.Rumal_2326"/>
<dbReference type="RefSeq" id="WP_013498941.1">
    <property type="nucleotide sequence ID" value="NC_014833.1"/>
</dbReference>
<dbReference type="PROSITE" id="PS51084">
    <property type="entry name" value="HIT_2"/>
    <property type="match status" value="1"/>
</dbReference>
<evidence type="ECO:0000313" key="4">
    <source>
        <dbReference type="EMBL" id="ADU22806.1"/>
    </source>
</evidence>
<feature type="short sequence motif" description="Histidine triad motif" evidence="1">
    <location>
        <begin position="69"/>
        <end position="73"/>
    </location>
</feature>
<feature type="domain" description="HIT" evidence="3">
    <location>
        <begin position="1"/>
        <end position="84"/>
    </location>
</feature>
<reference evidence="4 5" key="1">
    <citation type="journal article" date="2011" name="J. Bacteriol.">
        <title>Complete genome of the cellulolytic ruminal bacterium Ruminococcus albus 7.</title>
        <authorList>
            <person name="Suen G."/>
            <person name="Stevenson D.M."/>
            <person name="Bruce D.C."/>
            <person name="Chertkov O."/>
            <person name="Copeland A."/>
            <person name="Cheng J.F."/>
            <person name="Detter C."/>
            <person name="Detter J.C."/>
            <person name="Goodwin L.A."/>
            <person name="Han C.S."/>
            <person name="Hauser L.J."/>
            <person name="Ivanova N.N."/>
            <person name="Kyrpides N.C."/>
            <person name="Land M.L."/>
            <person name="Lapidus A."/>
            <person name="Lucas S."/>
            <person name="Ovchinnikova G."/>
            <person name="Pitluck S."/>
            <person name="Tapia R."/>
            <person name="Woyke T."/>
            <person name="Boyum J."/>
            <person name="Mead D."/>
            <person name="Weimer P.J."/>
        </authorList>
    </citation>
    <scope>NUCLEOTIDE SEQUENCE [LARGE SCALE GENOMIC DNA]</scope>
    <source>
        <strain evidence="5">ATCC 27210 / DSM 20455 / JCM 14654 / NCDO 2250 / 7</strain>
    </source>
</reference>
<dbReference type="OrthoDB" id="9784774at2"/>
<dbReference type="Proteomes" id="UP000006919">
    <property type="component" value="Chromosome"/>
</dbReference>
<dbReference type="InterPro" id="IPR036265">
    <property type="entry name" value="HIT-like_sf"/>
</dbReference>
<dbReference type="SUPFAM" id="SSF54197">
    <property type="entry name" value="HIT-like"/>
    <property type="match status" value="1"/>
</dbReference>
<proteinExistence type="predicted"/>
<dbReference type="AlphaFoldDB" id="E6UDC3"/>
<name>E6UDC3_RUMA7</name>
<sequence>MCLICDNQLFHGYTLFLYKHHGDKTELFHLDPTERAKFLEEMTIVAEAVSRAFGAEKINYELLGMGDAHLHWHLLPRVNGDIENYGNNGRGPVWWYPMEKMYSDDNKPSEEQLADMKSRLLE</sequence>
<evidence type="ECO:0000259" key="3">
    <source>
        <dbReference type="PROSITE" id="PS51084"/>
    </source>
</evidence>
<dbReference type="eggNOG" id="COG0537">
    <property type="taxonomic scope" value="Bacteria"/>
</dbReference>
<evidence type="ECO:0000256" key="1">
    <source>
        <dbReference type="PROSITE-ProRule" id="PRU00464"/>
    </source>
</evidence>
<feature type="region of interest" description="Disordered" evidence="2">
    <location>
        <begin position="103"/>
        <end position="122"/>
    </location>
</feature>
<dbReference type="KEGG" id="ral:Rumal_2326"/>
<dbReference type="InterPro" id="IPR011146">
    <property type="entry name" value="HIT-like"/>
</dbReference>
<protein>
    <submittedName>
        <fullName evidence="4">HIT-like protein</fullName>
    </submittedName>
</protein>
<accession>E6UDC3</accession>
<dbReference type="GO" id="GO:0003824">
    <property type="term" value="F:catalytic activity"/>
    <property type="evidence" value="ECO:0007669"/>
    <property type="project" value="InterPro"/>
</dbReference>
<dbReference type="Pfam" id="PF01230">
    <property type="entry name" value="HIT"/>
    <property type="match status" value="1"/>
</dbReference>
<dbReference type="Gene3D" id="3.30.428.10">
    <property type="entry name" value="HIT-like"/>
    <property type="match status" value="1"/>
</dbReference>